<sequence length="571" mass="63518">MNSNVVDPSDGRNGQHLGFHERHEARAVSVQGEEGDFWASVTPSDLLQNALRHWPSILFVTLFVASITVALLFVWPNRYGSDGMLYVRLGRAAVSVDPTAQNAGAGVSIQETRSAEIQSVAQMIASREIAERAVEQIGVETILQPRSWVDRLFDKVDALSSGTAPASESKLPLDEATAQLRREVAIKRVRKWLHIDVPKNGYAIAVSIIGPDPFLAQAITQSVMDHYKNFHVEAHRSDGSLEFFKQQVAESRDLATKTRETLQRARSDAGWTSIESAETTLRERIIALEVALDATEGEFAEARQRRDSLQTLLASTEEWIPTEVTRGMANAASDSMKTQLFDQQVDESEQLATLRPEHPRFRLLQEKMARSQNIVADEAKERELRREALNPLWQQLESELSLANAKADGLAKKSESLESRLAMAKESLLQLNQDAVDLTRLKWEADIAEETLLEHSRSLEEARFVSELDRNNMSDVTVIQDASLNLKKVSPSRALLAIVGVMLGFALGLFQALLRHPIRSATHRSITSHPHSSVPPRPHSASELWHDSGDIRGETEPSDRSMAEPVPALPR</sequence>
<evidence type="ECO:0000256" key="1">
    <source>
        <dbReference type="SAM" id="Coils"/>
    </source>
</evidence>
<keyword evidence="3" id="KW-0472">Membrane</keyword>
<feature type="compositionally biased region" description="Basic and acidic residues" evidence="2">
    <location>
        <begin position="544"/>
        <end position="562"/>
    </location>
</feature>
<feature type="coiled-coil region" evidence="1">
    <location>
        <begin position="285"/>
        <end position="312"/>
    </location>
</feature>
<accession>A0ABT7PQM1</accession>
<evidence type="ECO:0000313" key="5">
    <source>
        <dbReference type="Proteomes" id="UP001239462"/>
    </source>
</evidence>
<organism evidence="4 5">
    <name type="scientific">Roseiconus lacunae</name>
    <dbReference type="NCBI Taxonomy" id="2605694"/>
    <lineage>
        <taxon>Bacteria</taxon>
        <taxon>Pseudomonadati</taxon>
        <taxon>Planctomycetota</taxon>
        <taxon>Planctomycetia</taxon>
        <taxon>Pirellulales</taxon>
        <taxon>Pirellulaceae</taxon>
        <taxon>Roseiconus</taxon>
    </lineage>
</organism>
<keyword evidence="3" id="KW-0812">Transmembrane</keyword>
<feature type="region of interest" description="Disordered" evidence="2">
    <location>
        <begin position="524"/>
        <end position="571"/>
    </location>
</feature>
<comment type="caution">
    <text evidence="4">The sequence shown here is derived from an EMBL/GenBank/DDBJ whole genome shotgun (WGS) entry which is preliminary data.</text>
</comment>
<evidence type="ECO:0000313" key="4">
    <source>
        <dbReference type="EMBL" id="MDM4018755.1"/>
    </source>
</evidence>
<evidence type="ECO:0000256" key="3">
    <source>
        <dbReference type="SAM" id="Phobius"/>
    </source>
</evidence>
<feature type="transmembrane region" description="Helical" evidence="3">
    <location>
        <begin position="54"/>
        <end position="75"/>
    </location>
</feature>
<gene>
    <name evidence="4" type="ORF">QTN89_25100</name>
</gene>
<keyword evidence="3" id="KW-1133">Transmembrane helix</keyword>
<reference evidence="4 5" key="1">
    <citation type="submission" date="2023-06" db="EMBL/GenBank/DDBJ databases">
        <title>Roseiconus lacunae JC819 isolated from Gulf of Mannar region, Tamil Nadu.</title>
        <authorList>
            <person name="Pk S."/>
            <person name="Ch S."/>
            <person name="Ch V.R."/>
        </authorList>
    </citation>
    <scope>NUCLEOTIDE SEQUENCE [LARGE SCALE GENOMIC DNA]</scope>
    <source>
        <strain evidence="4 5">JC819</strain>
    </source>
</reference>
<dbReference type="PANTHER" id="PTHR32309">
    <property type="entry name" value="TYROSINE-PROTEIN KINASE"/>
    <property type="match status" value="1"/>
</dbReference>
<evidence type="ECO:0000256" key="2">
    <source>
        <dbReference type="SAM" id="MobiDB-lite"/>
    </source>
</evidence>
<dbReference type="InterPro" id="IPR050445">
    <property type="entry name" value="Bact_polysacc_biosynth/exp"/>
</dbReference>
<proteinExistence type="predicted"/>
<dbReference type="Proteomes" id="UP001239462">
    <property type="component" value="Unassembled WGS sequence"/>
</dbReference>
<dbReference type="RefSeq" id="WP_289166673.1">
    <property type="nucleotide sequence ID" value="NZ_JASZZN010000025.1"/>
</dbReference>
<keyword evidence="5" id="KW-1185">Reference proteome</keyword>
<feature type="transmembrane region" description="Helical" evidence="3">
    <location>
        <begin position="494"/>
        <end position="514"/>
    </location>
</feature>
<protein>
    <submittedName>
        <fullName evidence="4">Exopolysaccharide biosynthesis protein</fullName>
    </submittedName>
</protein>
<dbReference type="EMBL" id="JASZZN010000025">
    <property type="protein sequence ID" value="MDM4018755.1"/>
    <property type="molecule type" value="Genomic_DNA"/>
</dbReference>
<name>A0ABT7PQM1_9BACT</name>
<keyword evidence="1" id="KW-0175">Coiled coil</keyword>
<dbReference type="PANTHER" id="PTHR32309:SF13">
    <property type="entry name" value="FERRIC ENTEROBACTIN TRANSPORT PROTEIN FEPE"/>
    <property type="match status" value="1"/>
</dbReference>